<keyword evidence="5" id="KW-1133">Transmembrane helix</keyword>
<dbReference type="Gene3D" id="1.20.1250.20">
    <property type="entry name" value="MFS general substrate transporter like domains"/>
    <property type="match status" value="1"/>
</dbReference>
<dbReference type="Proteomes" id="UP001289374">
    <property type="component" value="Unassembled WGS sequence"/>
</dbReference>
<evidence type="ECO:0000313" key="10">
    <source>
        <dbReference type="Proteomes" id="UP001289374"/>
    </source>
</evidence>
<gene>
    <name evidence="9" type="ORF">Sango_0607800</name>
</gene>
<evidence type="ECO:0000256" key="2">
    <source>
        <dbReference type="ARBA" id="ARBA00007015"/>
    </source>
</evidence>
<dbReference type="AlphaFoldDB" id="A0AAE1X672"/>
<evidence type="ECO:0000313" key="9">
    <source>
        <dbReference type="EMBL" id="KAK4406013.1"/>
    </source>
</evidence>
<proteinExistence type="inferred from homology"/>
<evidence type="ECO:0000256" key="5">
    <source>
        <dbReference type="ARBA" id="ARBA00022989"/>
    </source>
</evidence>
<comment type="subcellular location">
    <subcellularLocation>
        <location evidence="1">Membrane</location>
        <topology evidence="1">Multi-pass membrane protein</topology>
    </subcellularLocation>
</comment>
<dbReference type="InterPro" id="IPR039309">
    <property type="entry name" value="BT1"/>
</dbReference>
<feature type="chain" id="PRO_5042218176" evidence="8">
    <location>
        <begin position="17"/>
        <end position="150"/>
    </location>
</feature>
<dbReference type="Pfam" id="PF03092">
    <property type="entry name" value="BT1"/>
    <property type="match status" value="1"/>
</dbReference>
<organism evidence="9 10">
    <name type="scientific">Sesamum angolense</name>
    <dbReference type="NCBI Taxonomy" id="2727404"/>
    <lineage>
        <taxon>Eukaryota</taxon>
        <taxon>Viridiplantae</taxon>
        <taxon>Streptophyta</taxon>
        <taxon>Embryophyta</taxon>
        <taxon>Tracheophyta</taxon>
        <taxon>Spermatophyta</taxon>
        <taxon>Magnoliopsida</taxon>
        <taxon>eudicotyledons</taxon>
        <taxon>Gunneridae</taxon>
        <taxon>Pentapetalae</taxon>
        <taxon>asterids</taxon>
        <taxon>lamiids</taxon>
        <taxon>Lamiales</taxon>
        <taxon>Pedaliaceae</taxon>
        <taxon>Sesamum</taxon>
    </lineage>
</organism>
<accession>A0AAE1X672</accession>
<name>A0AAE1X672_9LAMI</name>
<evidence type="ECO:0000256" key="4">
    <source>
        <dbReference type="ARBA" id="ARBA00022692"/>
    </source>
</evidence>
<comment type="similarity">
    <text evidence="7">Belongs to the major facilitator superfamily. Phosphate:H(+) symporter (TC 2.A.1.9) family.</text>
</comment>
<comment type="similarity">
    <text evidence="2">Belongs to the major facilitator superfamily. Folate-biopterin transporter (TC 2.A.71) family.</text>
</comment>
<keyword evidence="10" id="KW-1185">Reference proteome</keyword>
<dbReference type="SUPFAM" id="SSF103473">
    <property type="entry name" value="MFS general substrate transporter"/>
    <property type="match status" value="1"/>
</dbReference>
<reference evidence="9" key="1">
    <citation type="submission" date="2020-06" db="EMBL/GenBank/DDBJ databases">
        <authorList>
            <person name="Li T."/>
            <person name="Hu X."/>
            <person name="Zhang T."/>
            <person name="Song X."/>
            <person name="Zhang H."/>
            <person name="Dai N."/>
            <person name="Sheng W."/>
            <person name="Hou X."/>
            <person name="Wei L."/>
        </authorList>
    </citation>
    <scope>NUCLEOTIDE SEQUENCE</scope>
    <source>
        <strain evidence="9">K16</strain>
        <tissue evidence="9">Leaf</tissue>
    </source>
</reference>
<dbReference type="GO" id="GO:0016020">
    <property type="term" value="C:membrane"/>
    <property type="evidence" value="ECO:0007669"/>
    <property type="project" value="UniProtKB-SubCell"/>
</dbReference>
<keyword evidence="8" id="KW-0732">Signal</keyword>
<reference evidence="9" key="2">
    <citation type="journal article" date="2024" name="Plant">
        <title>Genomic evolution and insights into agronomic trait innovations of Sesamum species.</title>
        <authorList>
            <person name="Miao H."/>
            <person name="Wang L."/>
            <person name="Qu L."/>
            <person name="Liu H."/>
            <person name="Sun Y."/>
            <person name="Le M."/>
            <person name="Wang Q."/>
            <person name="Wei S."/>
            <person name="Zheng Y."/>
            <person name="Lin W."/>
            <person name="Duan Y."/>
            <person name="Cao H."/>
            <person name="Xiong S."/>
            <person name="Wang X."/>
            <person name="Wei L."/>
            <person name="Li C."/>
            <person name="Ma Q."/>
            <person name="Ju M."/>
            <person name="Zhao R."/>
            <person name="Li G."/>
            <person name="Mu C."/>
            <person name="Tian Q."/>
            <person name="Mei H."/>
            <person name="Zhang T."/>
            <person name="Gao T."/>
            <person name="Zhang H."/>
        </authorList>
    </citation>
    <scope>NUCLEOTIDE SEQUENCE</scope>
    <source>
        <strain evidence="9">K16</strain>
    </source>
</reference>
<evidence type="ECO:0000256" key="7">
    <source>
        <dbReference type="ARBA" id="ARBA00044504"/>
    </source>
</evidence>
<dbReference type="InterPro" id="IPR036259">
    <property type="entry name" value="MFS_trans_sf"/>
</dbReference>
<evidence type="ECO:0000256" key="8">
    <source>
        <dbReference type="SAM" id="SignalP"/>
    </source>
</evidence>
<evidence type="ECO:0000256" key="3">
    <source>
        <dbReference type="ARBA" id="ARBA00022448"/>
    </source>
</evidence>
<evidence type="ECO:0000256" key="6">
    <source>
        <dbReference type="ARBA" id="ARBA00023136"/>
    </source>
</evidence>
<evidence type="ECO:0000256" key="1">
    <source>
        <dbReference type="ARBA" id="ARBA00004141"/>
    </source>
</evidence>
<feature type="signal peptide" evidence="8">
    <location>
        <begin position="1"/>
        <end position="16"/>
    </location>
</feature>
<dbReference type="PANTHER" id="PTHR31585:SF12">
    <property type="entry name" value="FOLATE-BIOPTERIN TRANSPORTER 9, CHLOROPLASTIC-RELATED"/>
    <property type="match status" value="1"/>
</dbReference>
<comment type="caution">
    <text evidence="9">The sequence shown here is derived from an EMBL/GenBank/DDBJ whole genome shotgun (WGS) entry which is preliminary data.</text>
</comment>
<dbReference type="PANTHER" id="PTHR31585">
    <property type="entry name" value="FOLATE-BIOPTERIN TRANSPORTER 1, CHLOROPLASTIC"/>
    <property type="match status" value="1"/>
</dbReference>
<keyword evidence="6" id="KW-0472">Membrane</keyword>
<keyword evidence="3" id="KW-0813">Transport</keyword>
<dbReference type="EMBL" id="JACGWL010000003">
    <property type="protein sequence ID" value="KAK4406013.1"/>
    <property type="molecule type" value="Genomic_DNA"/>
</dbReference>
<sequence>MMVFVWAWLLREWVQGFPWLALNFHMAHNLNMHPSTLQLVQNSGNLPMVAKPLYGILSDALYIGGAHRIPYVSIGVLLQALSWGSLALIPIASEARPALMACVLLSNLGASIAEVAKDALVAEYGQKNKVPGLQSYAYMASAVGGFLEIY</sequence>
<protein>
    <submittedName>
        <fullName evidence="9">Folate-biopterin transporter 9, chloroplastic</fullName>
    </submittedName>
</protein>
<keyword evidence="4" id="KW-0812">Transmembrane</keyword>